<accession>A0A2W4X558</accession>
<proteinExistence type="predicted"/>
<comment type="caution">
    <text evidence="1">The sequence shown here is derived from an EMBL/GenBank/DDBJ whole genome shotgun (WGS) entry which is preliminary data.</text>
</comment>
<dbReference type="EMBL" id="QBMP01000212">
    <property type="protein sequence ID" value="PZO49439.1"/>
    <property type="molecule type" value="Genomic_DNA"/>
</dbReference>
<gene>
    <name evidence="1" type="ORF">DCF15_16910</name>
</gene>
<evidence type="ECO:0008006" key="3">
    <source>
        <dbReference type="Google" id="ProtNLM"/>
    </source>
</evidence>
<evidence type="ECO:0000313" key="2">
    <source>
        <dbReference type="Proteomes" id="UP000249794"/>
    </source>
</evidence>
<name>A0A2W4X558_9CYAN</name>
<dbReference type="Proteomes" id="UP000249794">
    <property type="component" value="Unassembled WGS sequence"/>
</dbReference>
<reference evidence="2" key="1">
    <citation type="submission" date="2018-04" db="EMBL/GenBank/DDBJ databases">
        <authorList>
            <person name="Cornet L."/>
        </authorList>
    </citation>
    <scope>NUCLEOTIDE SEQUENCE [LARGE SCALE GENOMIC DNA]</scope>
</reference>
<evidence type="ECO:0000313" key="1">
    <source>
        <dbReference type="EMBL" id="PZO49439.1"/>
    </source>
</evidence>
<protein>
    <recommendedName>
        <fullName evidence="3">Type I restriction endonuclease subunit R</fullName>
    </recommendedName>
</protein>
<organism evidence="1 2">
    <name type="scientific">Phormidesmis priestleyi</name>
    <dbReference type="NCBI Taxonomy" id="268141"/>
    <lineage>
        <taxon>Bacteria</taxon>
        <taxon>Bacillati</taxon>
        <taxon>Cyanobacteriota</taxon>
        <taxon>Cyanophyceae</taxon>
        <taxon>Leptolyngbyales</taxon>
        <taxon>Leptolyngbyaceae</taxon>
        <taxon>Phormidesmis</taxon>
    </lineage>
</organism>
<reference evidence="1 2" key="2">
    <citation type="submission" date="2018-06" db="EMBL/GenBank/DDBJ databases">
        <title>Metagenomic assembly of (sub)arctic Cyanobacteria and their associated microbiome from non-axenic cultures.</title>
        <authorList>
            <person name="Baurain D."/>
        </authorList>
    </citation>
    <scope>NUCLEOTIDE SEQUENCE [LARGE SCALE GENOMIC DNA]</scope>
    <source>
        <strain evidence="1">ULC027bin1</strain>
    </source>
</reference>
<sequence length="217" mass="24582">MTQILAISEHITTFRQVEEKLGLSLSDEPDFFLEWQEALPDLKTAERSRLDAVRKNYLYQISDGALLEETIKLVILSPLLELAGFYSTPYKFRAEVSVEIEALGDDDEVLRGRIDGLVLLEQLWIVVIESKKTTFDLEMALPQTLAYMAASPRPELPLYGMVANGSSYLFVKTLADSPKERLRQRYGVSDLFGTRSQSHNNLYEVLKILKHLGGLLT</sequence>
<dbReference type="AlphaFoldDB" id="A0A2W4X558"/>